<gene>
    <name evidence="7" type="ORF">DM484_07890</name>
</gene>
<evidence type="ECO:0000313" key="7">
    <source>
        <dbReference type="EMBL" id="PZN81703.1"/>
    </source>
</evidence>
<dbReference type="InterPro" id="IPR000917">
    <property type="entry name" value="Sulfatase_N"/>
</dbReference>
<keyword evidence="2" id="KW-0479">Metal-binding</keyword>
<feature type="signal peptide" evidence="5">
    <location>
        <begin position="1"/>
        <end position="24"/>
    </location>
</feature>
<evidence type="ECO:0000256" key="1">
    <source>
        <dbReference type="ARBA" id="ARBA00008779"/>
    </source>
</evidence>
<dbReference type="AlphaFoldDB" id="A0A2W4RES8"/>
<dbReference type="Gene3D" id="3.30.1120.10">
    <property type="match status" value="1"/>
</dbReference>
<dbReference type="GO" id="GO:0004065">
    <property type="term" value="F:arylsulfatase activity"/>
    <property type="evidence" value="ECO:0007669"/>
    <property type="project" value="TreeGrafter"/>
</dbReference>
<organism evidence="7 8">
    <name type="scientific">Candidatus Methylumidiphilus alinenensis</name>
    <dbReference type="NCBI Taxonomy" id="2202197"/>
    <lineage>
        <taxon>Bacteria</taxon>
        <taxon>Pseudomonadati</taxon>
        <taxon>Pseudomonadota</taxon>
        <taxon>Gammaproteobacteria</taxon>
        <taxon>Methylococcales</taxon>
        <taxon>Candidatus Methylumidiphilus</taxon>
    </lineage>
</organism>
<feature type="domain" description="Sulfatase N-terminal" evidence="6">
    <location>
        <begin position="40"/>
        <end position="440"/>
    </location>
</feature>
<dbReference type="Gene3D" id="3.40.720.10">
    <property type="entry name" value="Alkaline Phosphatase, subunit A"/>
    <property type="match status" value="1"/>
</dbReference>
<dbReference type="InterPro" id="IPR024607">
    <property type="entry name" value="Sulfatase_CS"/>
</dbReference>
<comment type="similarity">
    <text evidence="1">Belongs to the sulfatase family.</text>
</comment>
<keyword evidence="4" id="KW-0106">Calcium</keyword>
<dbReference type="InterPro" id="IPR017850">
    <property type="entry name" value="Alkaline_phosphatase_core_sf"/>
</dbReference>
<evidence type="ECO:0000256" key="2">
    <source>
        <dbReference type="ARBA" id="ARBA00022723"/>
    </source>
</evidence>
<dbReference type="Pfam" id="PF00884">
    <property type="entry name" value="Sulfatase"/>
    <property type="match status" value="1"/>
</dbReference>
<dbReference type="CDD" id="cd16025">
    <property type="entry name" value="PAS_like"/>
    <property type="match status" value="1"/>
</dbReference>
<accession>A0A2W4RES8</accession>
<evidence type="ECO:0000256" key="5">
    <source>
        <dbReference type="SAM" id="SignalP"/>
    </source>
</evidence>
<dbReference type="PROSITE" id="PS00523">
    <property type="entry name" value="SULFATASE_1"/>
    <property type="match status" value="1"/>
</dbReference>
<evidence type="ECO:0000313" key="8">
    <source>
        <dbReference type="Proteomes" id="UP000249396"/>
    </source>
</evidence>
<protein>
    <submittedName>
        <fullName evidence="7">Sulfatase</fullName>
    </submittedName>
</protein>
<dbReference type="InterPro" id="IPR050738">
    <property type="entry name" value="Sulfatase"/>
</dbReference>
<sequence>MKMKVISGLVVFGLLLAGMQSALAQKPVPSAQAKLQQKKPNILVILLDDVGYADIGAYGSEIPTPTIEGLAKNGVKFTDFHPTASCSPTRSMLLTGVDNHQTGFGNMAETLLPEQQGKPGYEGHLNNRVITVASLLKDSGYHTYMAGKWHLGKGENDPHNRGFEETFTVLNGFSGHFEPTPAFAGNQTAFTHNGEAAEKPADVYSSEFYTNQMIRFIDAHKADGKPFFGYMAYTAAHDPLQAPADWIAKFKGKYAAGYEALRAERVQRMKKMGIISKDADTARREEEVKPWDKLTPDEQAFQSREMEVYAAMIANADYQMGRLLDHLRESGLYDNTIIVFASDNGPNNETIDFYGADWINKTYDNSVANLGNHNSFVMYGPGWAQAGAGPFRMDKGYTYEGGIRTPLVISGPGLKHTGKTSQSFVHVLDVAPTILELAGVSYPKNYAGNDVLPLQGSSVVPYLTGKQEFVHAPDQAMAWEIWGRGAVRQGPWKLVWVEKPFGSSQWELYNLVDDLAEEHDLAQQQPEKYQELLAAWDKYVKDNGLILALGHGKAE</sequence>
<keyword evidence="3" id="KW-0378">Hydrolase</keyword>
<proteinExistence type="inferred from homology"/>
<evidence type="ECO:0000256" key="3">
    <source>
        <dbReference type="ARBA" id="ARBA00022801"/>
    </source>
</evidence>
<reference evidence="7 8" key="1">
    <citation type="journal article" date="2018" name="Aquat. Microb. Ecol.">
        <title>Gammaproteobacterial methanotrophs dominate.</title>
        <authorList>
            <person name="Rissanen A.J."/>
            <person name="Saarenheimo J."/>
            <person name="Tiirola M."/>
            <person name="Peura S."/>
            <person name="Aalto S.L."/>
            <person name="Karvinen A."/>
            <person name="Nykanen H."/>
        </authorList>
    </citation>
    <scope>NUCLEOTIDE SEQUENCE [LARGE SCALE GENOMIC DNA]</scope>
    <source>
        <strain evidence="7">AMbin10</strain>
    </source>
</reference>
<keyword evidence="5" id="KW-0732">Signal</keyword>
<dbReference type="PROSITE" id="PS00149">
    <property type="entry name" value="SULFATASE_2"/>
    <property type="match status" value="1"/>
</dbReference>
<evidence type="ECO:0000256" key="4">
    <source>
        <dbReference type="ARBA" id="ARBA00022837"/>
    </source>
</evidence>
<comment type="caution">
    <text evidence="7">The sequence shown here is derived from an EMBL/GenBank/DDBJ whole genome shotgun (WGS) entry which is preliminary data.</text>
</comment>
<evidence type="ECO:0000259" key="6">
    <source>
        <dbReference type="Pfam" id="PF00884"/>
    </source>
</evidence>
<dbReference type="PANTHER" id="PTHR42693">
    <property type="entry name" value="ARYLSULFATASE FAMILY MEMBER"/>
    <property type="match status" value="1"/>
</dbReference>
<name>A0A2W4RES8_9GAMM</name>
<dbReference type="GO" id="GO:0046872">
    <property type="term" value="F:metal ion binding"/>
    <property type="evidence" value="ECO:0007669"/>
    <property type="project" value="UniProtKB-KW"/>
</dbReference>
<dbReference type="EMBL" id="QJPH01000259">
    <property type="protein sequence ID" value="PZN81703.1"/>
    <property type="molecule type" value="Genomic_DNA"/>
</dbReference>
<dbReference type="Proteomes" id="UP000249396">
    <property type="component" value="Unassembled WGS sequence"/>
</dbReference>
<feature type="chain" id="PRO_5015975877" evidence="5">
    <location>
        <begin position="25"/>
        <end position="555"/>
    </location>
</feature>
<dbReference type="SUPFAM" id="SSF53649">
    <property type="entry name" value="Alkaline phosphatase-like"/>
    <property type="match status" value="1"/>
</dbReference>
<dbReference type="PANTHER" id="PTHR42693:SF33">
    <property type="entry name" value="ARYLSULFATASE"/>
    <property type="match status" value="1"/>
</dbReference>